<keyword evidence="1" id="KW-0472">Membrane</keyword>
<name>A0A840Q1F4_URETH</name>
<protein>
    <submittedName>
        <fullName evidence="2">Uncharacterized protein</fullName>
    </submittedName>
</protein>
<organism evidence="2 3">
    <name type="scientific">Ureibacillus thermosphaericus</name>
    <dbReference type="NCBI Taxonomy" id="51173"/>
    <lineage>
        <taxon>Bacteria</taxon>
        <taxon>Bacillati</taxon>
        <taxon>Bacillota</taxon>
        <taxon>Bacilli</taxon>
        <taxon>Bacillales</taxon>
        <taxon>Caryophanaceae</taxon>
        <taxon>Ureibacillus</taxon>
    </lineage>
</organism>
<gene>
    <name evidence="2" type="ORF">HNR36_002716</name>
</gene>
<sequence length="789" mass="89372">MQRNIFILMMVVFITFFVQIDTTRAAPQLEVKAEVGVDNKIKLYTPLPVKLTITNNGSPFSGDLVIDAAVTFSAGSAQVYALDLAEGETKTITLYLDGLSDDYYYRSQNESLFSFYDGGIEKGKLIDYSGDKNIRFRSYYDGDYSFIFTYTENSDRLAALLRLSQYVPNNIEIFHLNQIPNYDFPIDFKGFAMADIFVVDEMNIADLSEEKQQAIYEWVENGGILLVGASEQVERSMGIFGEYLPLNLSSEKVIVTKEVLETLSKGGIFTEDIEVFRATEKEGSKRILADGNTILASSIDLGKGKIIQTTFSLGDQPLSTMDGYGKLINEILQLQSNSNQWNRGNFLDVLPYEVGNSNELFPSFQVKTPLIIITIILYMFIVGPILYLVLKKLDKREHAWWLIPVLSIVLTLSMFIVGAKDRIMQAQINQSAFYKVNGKNLSGYYVESILTNRGGDFVFTVDENTSAFAKRNYGMNTFGILHEKSYVKHHGNGTTIHLRNLNYWSVQSIIGETNIPNAGNFDIDLTVKDSKIEGTVKNNFPFAVKDVAIWSGTREILLGDIKPNETVKVSESLNSSILLKPIVYGNYLGTPKTAEELIPKRIMQLKYQALNLMDENQPVVIGWAEEAIVGIQLDGRAEVNPIAVILQTFEPNMDLEGEFTVNDSMMETNIYPVNAGYMEMYNEQNNEWQLDPGEYEYIAVIPEELFDGKLQLTKIKISNHENKNLTISLWNYKTNRFEEIQEKEMLLQENLEQYISEYHEIKMLLQVKNNIEMSPIKLPTVEIQGVANK</sequence>
<dbReference type="SUPFAM" id="SSF52317">
    <property type="entry name" value="Class I glutamine amidotransferase-like"/>
    <property type="match status" value="1"/>
</dbReference>
<reference evidence="2 3" key="1">
    <citation type="submission" date="2020-08" db="EMBL/GenBank/DDBJ databases">
        <title>Genomic Encyclopedia of Type Strains, Phase IV (KMG-IV): sequencing the most valuable type-strain genomes for metagenomic binning, comparative biology and taxonomic classification.</title>
        <authorList>
            <person name="Goeker M."/>
        </authorList>
    </citation>
    <scope>NUCLEOTIDE SEQUENCE [LARGE SCALE GENOMIC DNA]</scope>
    <source>
        <strain evidence="2 3">DSM 10633</strain>
    </source>
</reference>
<accession>A0A840Q1F4</accession>
<dbReference type="RefSeq" id="WP_168412777.1">
    <property type="nucleotide sequence ID" value="NZ_JAAXPW010000042.1"/>
</dbReference>
<evidence type="ECO:0000313" key="3">
    <source>
        <dbReference type="Proteomes" id="UP000557217"/>
    </source>
</evidence>
<dbReference type="Proteomes" id="UP000557217">
    <property type="component" value="Unassembled WGS sequence"/>
</dbReference>
<evidence type="ECO:0000256" key="1">
    <source>
        <dbReference type="SAM" id="Phobius"/>
    </source>
</evidence>
<keyword evidence="1" id="KW-1133">Transmembrane helix</keyword>
<feature type="transmembrane region" description="Helical" evidence="1">
    <location>
        <begin position="370"/>
        <end position="390"/>
    </location>
</feature>
<keyword evidence="3" id="KW-1185">Reference proteome</keyword>
<keyword evidence="1" id="KW-0812">Transmembrane</keyword>
<proteinExistence type="predicted"/>
<dbReference type="AlphaFoldDB" id="A0A840Q1F4"/>
<comment type="caution">
    <text evidence="2">The sequence shown here is derived from an EMBL/GenBank/DDBJ whole genome shotgun (WGS) entry which is preliminary data.</text>
</comment>
<evidence type="ECO:0000313" key="2">
    <source>
        <dbReference type="EMBL" id="MBB5150298.1"/>
    </source>
</evidence>
<dbReference type="EMBL" id="JACHGZ010000045">
    <property type="protein sequence ID" value="MBB5150298.1"/>
    <property type="molecule type" value="Genomic_DNA"/>
</dbReference>
<feature type="transmembrane region" description="Helical" evidence="1">
    <location>
        <begin position="399"/>
        <end position="419"/>
    </location>
</feature>
<dbReference type="InterPro" id="IPR029062">
    <property type="entry name" value="Class_I_gatase-like"/>
</dbReference>